<gene>
    <name evidence="1" type="ORF">GCM10009742_24690</name>
</gene>
<reference evidence="1 2" key="1">
    <citation type="journal article" date="2019" name="Int. J. Syst. Evol. Microbiol.">
        <title>The Global Catalogue of Microorganisms (GCM) 10K type strain sequencing project: providing services to taxonomists for standard genome sequencing and annotation.</title>
        <authorList>
            <consortium name="The Broad Institute Genomics Platform"/>
            <consortium name="The Broad Institute Genome Sequencing Center for Infectious Disease"/>
            <person name="Wu L."/>
            <person name="Ma J."/>
        </authorList>
    </citation>
    <scope>NUCLEOTIDE SEQUENCE [LARGE SCALE GENOMIC DNA]</scope>
    <source>
        <strain evidence="1 2">JCM 14304</strain>
    </source>
</reference>
<sequence>MGSDGRGSNEASSHVPSISIYQNAGHVTGILQQLFEEGVLTATEWQKSEEAADVLQRTTKLGASAEIGADVPFLAKAAGTFTGSRDKQRTENDKQSNTLRQQYVYSHSYYLHLVLRTLREKGRIKTVTSGSDASELRPGDLIEFQASFRADEIGAILDIASPDFVGAIVERQVRGEMIKVFDQDLTFDQRQNLIEKYKAKAEMQRDFAKSITQAVRVDFRSDATQEYFGTFGPESDLVTAVVICESDQFLVADKDRLLDGAFTVFGKVSASIETDVPLLHRNKLLYRINSEFVDAVFEQLQSAGTDAVEQGNNPVFQNTTGEQLLNTRFAARLNGPSFKVVPIAISL</sequence>
<keyword evidence="2" id="KW-1185">Reference proteome</keyword>
<proteinExistence type="predicted"/>
<name>A0ABN2DNC2_9ACTN</name>
<protein>
    <submittedName>
        <fullName evidence="1">Uncharacterized protein</fullName>
    </submittedName>
</protein>
<dbReference type="Proteomes" id="UP001500190">
    <property type="component" value="Unassembled WGS sequence"/>
</dbReference>
<comment type="caution">
    <text evidence="1">The sequence shown here is derived from an EMBL/GenBank/DDBJ whole genome shotgun (WGS) entry which is preliminary data.</text>
</comment>
<accession>A0ABN2DNC2</accession>
<organism evidence="1 2">
    <name type="scientific">Kribbella karoonensis</name>
    <dbReference type="NCBI Taxonomy" id="324851"/>
    <lineage>
        <taxon>Bacteria</taxon>
        <taxon>Bacillati</taxon>
        <taxon>Actinomycetota</taxon>
        <taxon>Actinomycetes</taxon>
        <taxon>Propionibacteriales</taxon>
        <taxon>Kribbellaceae</taxon>
        <taxon>Kribbella</taxon>
    </lineage>
</organism>
<dbReference type="InterPro" id="IPR045633">
    <property type="entry name" value="DUF6414"/>
</dbReference>
<dbReference type="RefSeq" id="WP_344190274.1">
    <property type="nucleotide sequence ID" value="NZ_BAAAND010000004.1"/>
</dbReference>
<dbReference type="EMBL" id="BAAAND010000004">
    <property type="protein sequence ID" value="GAA1579424.1"/>
    <property type="molecule type" value="Genomic_DNA"/>
</dbReference>
<dbReference type="Pfam" id="PF19952">
    <property type="entry name" value="DUF6414"/>
    <property type="match status" value="1"/>
</dbReference>
<evidence type="ECO:0000313" key="2">
    <source>
        <dbReference type="Proteomes" id="UP001500190"/>
    </source>
</evidence>
<evidence type="ECO:0000313" key="1">
    <source>
        <dbReference type="EMBL" id="GAA1579424.1"/>
    </source>
</evidence>